<dbReference type="OrthoDB" id="10040454at2759"/>
<accession>A0A482VN07</accession>
<keyword evidence="2" id="KW-1185">Reference proteome</keyword>
<dbReference type="PANTHER" id="PTHR47326:SF1">
    <property type="entry name" value="HTH PSQ-TYPE DOMAIN-CONTAINING PROTEIN"/>
    <property type="match status" value="1"/>
</dbReference>
<proteinExistence type="predicted"/>
<name>A0A482VN07_ASBVE</name>
<evidence type="ECO:0008006" key="3">
    <source>
        <dbReference type="Google" id="ProtNLM"/>
    </source>
</evidence>
<dbReference type="EMBL" id="QDEB01083117">
    <property type="protein sequence ID" value="RZC34083.1"/>
    <property type="molecule type" value="Genomic_DNA"/>
</dbReference>
<dbReference type="PANTHER" id="PTHR47326">
    <property type="entry name" value="TRANSPOSABLE ELEMENT TC3 TRANSPOSASE-LIKE PROTEIN"/>
    <property type="match status" value="1"/>
</dbReference>
<dbReference type="AlphaFoldDB" id="A0A482VN07"/>
<reference evidence="1 2" key="1">
    <citation type="submission" date="2017-03" db="EMBL/GenBank/DDBJ databases">
        <title>Genome of the blue death feigning beetle - Asbolus verrucosus.</title>
        <authorList>
            <person name="Rider S.D."/>
        </authorList>
    </citation>
    <scope>NUCLEOTIDE SEQUENCE [LARGE SCALE GENOMIC DNA]</scope>
    <source>
        <strain evidence="1">Butters</strain>
        <tissue evidence="1">Head and leg muscle</tissue>
    </source>
</reference>
<organism evidence="1 2">
    <name type="scientific">Asbolus verrucosus</name>
    <name type="common">Desert ironclad beetle</name>
    <dbReference type="NCBI Taxonomy" id="1661398"/>
    <lineage>
        <taxon>Eukaryota</taxon>
        <taxon>Metazoa</taxon>
        <taxon>Ecdysozoa</taxon>
        <taxon>Arthropoda</taxon>
        <taxon>Hexapoda</taxon>
        <taxon>Insecta</taxon>
        <taxon>Pterygota</taxon>
        <taxon>Neoptera</taxon>
        <taxon>Endopterygota</taxon>
        <taxon>Coleoptera</taxon>
        <taxon>Polyphaga</taxon>
        <taxon>Cucujiformia</taxon>
        <taxon>Tenebrionidae</taxon>
        <taxon>Pimeliinae</taxon>
        <taxon>Asbolus</taxon>
    </lineage>
</organism>
<evidence type="ECO:0000313" key="2">
    <source>
        <dbReference type="Proteomes" id="UP000292052"/>
    </source>
</evidence>
<sequence length="78" mass="9169">MEATPSKSIKKLSQEIHLSYGTTHTVLKKELNLCPYKVQLFHQILARDLQPRINYCQWFLNNINNDELLDLSFFTDEA</sequence>
<protein>
    <recommendedName>
        <fullName evidence="3">HTH 24 domain containing protein</fullName>
    </recommendedName>
</protein>
<evidence type="ECO:0000313" key="1">
    <source>
        <dbReference type="EMBL" id="RZC34083.1"/>
    </source>
</evidence>
<comment type="caution">
    <text evidence="1">The sequence shown here is derived from an EMBL/GenBank/DDBJ whole genome shotgun (WGS) entry which is preliminary data.</text>
</comment>
<gene>
    <name evidence="1" type="ORF">BDFB_002689</name>
</gene>
<dbReference type="Proteomes" id="UP000292052">
    <property type="component" value="Unassembled WGS sequence"/>
</dbReference>